<keyword evidence="4 7" id="KW-0418">Kinase</keyword>
<dbReference type="SUPFAM" id="SSF56112">
    <property type="entry name" value="Protein kinase-like (PK-like)"/>
    <property type="match status" value="1"/>
</dbReference>
<evidence type="ECO:0000313" key="8">
    <source>
        <dbReference type="Proteomes" id="UP000653305"/>
    </source>
</evidence>
<protein>
    <submittedName>
        <fullName evidence="7">G-type lectin s-receptor-like serine/threonine-protein kinase at1g61490</fullName>
    </submittedName>
</protein>
<evidence type="ECO:0000256" key="1">
    <source>
        <dbReference type="ARBA" id="ARBA00022527"/>
    </source>
</evidence>
<evidence type="ECO:0000256" key="5">
    <source>
        <dbReference type="ARBA" id="ARBA00022840"/>
    </source>
</evidence>
<dbReference type="PROSITE" id="PS00108">
    <property type="entry name" value="PROTEIN_KINASE_ST"/>
    <property type="match status" value="1"/>
</dbReference>
<proteinExistence type="predicted"/>
<dbReference type="GO" id="GO:0005886">
    <property type="term" value="C:plasma membrane"/>
    <property type="evidence" value="ECO:0007669"/>
    <property type="project" value="TreeGrafter"/>
</dbReference>
<gene>
    <name evidence="7" type="ORF">PHJA_002620000</name>
</gene>
<keyword evidence="5" id="KW-0067">ATP-binding</keyword>
<dbReference type="InterPro" id="IPR008271">
    <property type="entry name" value="Ser/Thr_kinase_AS"/>
</dbReference>
<keyword evidence="7" id="KW-0675">Receptor</keyword>
<dbReference type="Gene3D" id="1.10.510.10">
    <property type="entry name" value="Transferase(Phosphotransferase) domain 1"/>
    <property type="match status" value="1"/>
</dbReference>
<dbReference type="InterPro" id="IPR011009">
    <property type="entry name" value="Kinase-like_dom_sf"/>
</dbReference>
<keyword evidence="7" id="KW-0430">Lectin</keyword>
<keyword evidence="2" id="KW-0808">Transferase</keyword>
<evidence type="ECO:0000256" key="2">
    <source>
        <dbReference type="ARBA" id="ARBA00022679"/>
    </source>
</evidence>
<dbReference type="EMBL" id="BMAC01000973">
    <property type="protein sequence ID" value="GFQ04760.1"/>
    <property type="molecule type" value="Genomic_DNA"/>
</dbReference>
<evidence type="ECO:0000313" key="7">
    <source>
        <dbReference type="EMBL" id="GFQ04760.1"/>
    </source>
</evidence>
<organism evidence="7 8">
    <name type="scientific">Phtheirospermum japonicum</name>
    <dbReference type="NCBI Taxonomy" id="374723"/>
    <lineage>
        <taxon>Eukaryota</taxon>
        <taxon>Viridiplantae</taxon>
        <taxon>Streptophyta</taxon>
        <taxon>Embryophyta</taxon>
        <taxon>Tracheophyta</taxon>
        <taxon>Spermatophyta</taxon>
        <taxon>Magnoliopsida</taxon>
        <taxon>eudicotyledons</taxon>
        <taxon>Gunneridae</taxon>
        <taxon>Pentapetalae</taxon>
        <taxon>asterids</taxon>
        <taxon>lamiids</taxon>
        <taxon>Lamiales</taxon>
        <taxon>Orobanchaceae</taxon>
        <taxon>Orobanchaceae incertae sedis</taxon>
        <taxon>Phtheirospermum</taxon>
    </lineage>
</organism>
<dbReference type="AlphaFoldDB" id="A0A830D0A1"/>
<keyword evidence="8" id="KW-1185">Reference proteome</keyword>
<dbReference type="PANTHER" id="PTHR27002">
    <property type="entry name" value="RECEPTOR-LIKE SERINE/THREONINE-PROTEIN KINASE SD1-8"/>
    <property type="match status" value="1"/>
</dbReference>
<name>A0A830D0A1_9LAMI</name>
<dbReference type="GO" id="GO:0005524">
    <property type="term" value="F:ATP binding"/>
    <property type="evidence" value="ECO:0007669"/>
    <property type="project" value="UniProtKB-KW"/>
</dbReference>
<dbReference type="Proteomes" id="UP000653305">
    <property type="component" value="Unassembled WGS sequence"/>
</dbReference>
<dbReference type="Pfam" id="PF00069">
    <property type="entry name" value="Pkinase"/>
    <property type="match status" value="1"/>
</dbReference>
<comment type="caution">
    <text evidence="7">The sequence shown here is derived from an EMBL/GenBank/DDBJ whole genome shotgun (WGS) entry which is preliminary data.</text>
</comment>
<dbReference type="GO" id="GO:0030246">
    <property type="term" value="F:carbohydrate binding"/>
    <property type="evidence" value="ECO:0007669"/>
    <property type="project" value="UniProtKB-KW"/>
</dbReference>
<keyword evidence="3" id="KW-0547">Nucleotide-binding</keyword>
<dbReference type="GO" id="GO:0004674">
    <property type="term" value="F:protein serine/threonine kinase activity"/>
    <property type="evidence" value="ECO:0007669"/>
    <property type="project" value="UniProtKB-KW"/>
</dbReference>
<dbReference type="InterPro" id="IPR000719">
    <property type="entry name" value="Prot_kinase_dom"/>
</dbReference>
<keyword evidence="1" id="KW-0723">Serine/threonine-protein kinase</keyword>
<feature type="domain" description="Protein kinase" evidence="6">
    <location>
        <begin position="1"/>
        <end position="58"/>
    </location>
</feature>
<evidence type="ECO:0000256" key="3">
    <source>
        <dbReference type="ARBA" id="ARBA00022741"/>
    </source>
</evidence>
<sequence>MVLVEGSYTFIGTRVKIVHRDLKPSNVLLDEDLNPKISNFGMAKYLEATKTKLIQQEL</sequence>
<evidence type="ECO:0000259" key="6">
    <source>
        <dbReference type="PROSITE" id="PS50011"/>
    </source>
</evidence>
<dbReference type="PROSITE" id="PS50011">
    <property type="entry name" value="PROTEIN_KINASE_DOM"/>
    <property type="match status" value="1"/>
</dbReference>
<reference evidence="7" key="1">
    <citation type="submission" date="2020-07" db="EMBL/GenBank/DDBJ databases">
        <title>Ethylene signaling mediates host invasion by parasitic plants.</title>
        <authorList>
            <person name="Yoshida S."/>
        </authorList>
    </citation>
    <scope>NUCLEOTIDE SEQUENCE</scope>
    <source>
        <strain evidence="7">Okayama</strain>
    </source>
</reference>
<evidence type="ECO:0000256" key="4">
    <source>
        <dbReference type="ARBA" id="ARBA00022777"/>
    </source>
</evidence>
<dbReference type="OrthoDB" id="1434453at2759"/>
<accession>A0A830D0A1</accession>